<dbReference type="SUPFAM" id="SSF57362">
    <property type="entry name" value="BPTI-like"/>
    <property type="match status" value="1"/>
</dbReference>
<dbReference type="InterPro" id="IPR036880">
    <property type="entry name" value="Kunitz_BPTI_sf"/>
</dbReference>
<dbReference type="AlphaFoldDB" id="A0A2S7XNI8"/>
<protein>
    <submittedName>
        <fullName evidence="4">Alpha-1-antitrypsin</fullName>
    </submittedName>
</protein>
<dbReference type="SMART" id="SM00131">
    <property type="entry name" value="KU"/>
    <property type="match status" value="1"/>
</dbReference>
<dbReference type="RefSeq" id="WP_105074947.1">
    <property type="nucleotide sequence ID" value="NZ_JAFLKP010000222.1"/>
</dbReference>
<dbReference type="GO" id="GO:0004867">
    <property type="term" value="F:serine-type endopeptidase inhibitor activity"/>
    <property type="evidence" value="ECO:0007669"/>
    <property type="project" value="InterPro"/>
</dbReference>
<evidence type="ECO:0000256" key="1">
    <source>
        <dbReference type="ARBA" id="ARBA00023157"/>
    </source>
</evidence>
<dbReference type="PANTHER" id="PTHR10083:SF374">
    <property type="entry name" value="BPTI_KUNITZ INHIBITOR DOMAIN-CONTAINING PROTEIN"/>
    <property type="match status" value="1"/>
</dbReference>
<accession>A0A2S7XNI8</accession>
<evidence type="ECO:0000259" key="3">
    <source>
        <dbReference type="PROSITE" id="PS50279"/>
    </source>
</evidence>
<dbReference type="PROSITE" id="PS50279">
    <property type="entry name" value="BPTI_KUNITZ_2"/>
    <property type="match status" value="1"/>
</dbReference>
<sequence length="87" mass="9775">MRVFVIPVLFAVILTGCNAGNSLQNSNNGLPVDCLIKPNPGSCRAKETRFYYDYRDNRCKPFIYSGCKGRIPFQTQKECSDHCLSGH</sequence>
<dbReference type="Pfam" id="PF00014">
    <property type="entry name" value="Kunitz_BPTI"/>
    <property type="match status" value="1"/>
</dbReference>
<evidence type="ECO:0000313" key="4">
    <source>
        <dbReference type="EMBL" id="PQJ94982.1"/>
    </source>
</evidence>
<dbReference type="EMBL" id="PPGH01000038">
    <property type="protein sequence ID" value="PQJ94982.1"/>
    <property type="molecule type" value="Genomic_DNA"/>
</dbReference>
<dbReference type="InterPro" id="IPR002223">
    <property type="entry name" value="Kunitz_BPTI"/>
</dbReference>
<comment type="caution">
    <text evidence="4">The sequence shown here is derived from an EMBL/GenBank/DDBJ whole genome shotgun (WGS) entry which is preliminary data.</text>
</comment>
<name>A0A2S7XNI8_9GAMM</name>
<keyword evidence="1" id="KW-1015">Disulfide bond</keyword>
<feature type="domain" description="BPTI/Kunitz inhibitor" evidence="3">
    <location>
        <begin position="34"/>
        <end position="83"/>
    </location>
</feature>
<keyword evidence="5" id="KW-1185">Reference proteome</keyword>
<dbReference type="GO" id="GO:0005615">
    <property type="term" value="C:extracellular space"/>
    <property type="evidence" value="ECO:0007669"/>
    <property type="project" value="TreeGrafter"/>
</dbReference>
<proteinExistence type="predicted"/>
<evidence type="ECO:0000256" key="2">
    <source>
        <dbReference type="SAM" id="SignalP"/>
    </source>
</evidence>
<dbReference type="PANTHER" id="PTHR10083">
    <property type="entry name" value="KUNITZ-TYPE PROTEASE INHIBITOR-RELATED"/>
    <property type="match status" value="1"/>
</dbReference>
<feature type="chain" id="PRO_5015472703" evidence="2">
    <location>
        <begin position="20"/>
        <end position="87"/>
    </location>
</feature>
<dbReference type="Gene3D" id="4.10.410.10">
    <property type="entry name" value="Pancreatic trypsin inhibitor Kunitz domain"/>
    <property type="match status" value="1"/>
</dbReference>
<dbReference type="PROSITE" id="PS51257">
    <property type="entry name" value="PROKAR_LIPOPROTEIN"/>
    <property type="match status" value="1"/>
</dbReference>
<organism evidence="4 5">
    <name type="scientific">Chromatium okenii</name>
    <dbReference type="NCBI Taxonomy" id="61644"/>
    <lineage>
        <taxon>Bacteria</taxon>
        <taxon>Pseudomonadati</taxon>
        <taxon>Pseudomonadota</taxon>
        <taxon>Gammaproteobacteria</taxon>
        <taxon>Chromatiales</taxon>
        <taxon>Chromatiaceae</taxon>
        <taxon>Chromatium</taxon>
    </lineage>
</organism>
<dbReference type="OrthoDB" id="459223at2"/>
<keyword evidence="2" id="KW-0732">Signal</keyword>
<dbReference type="Proteomes" id="UP000239936">
    <property type="component" value="Unassembled WGS sequence"/>
</dbReference>
<gene>
    <name evidence="4" type="ORF">CXB77_17950</name>
</gene>
<dbReference type="CDD" id="cd00109">
    <property type="entry name" value="Kunitz-type"/>
    <property type="match status" value="1"/>
</dbReference>
<reference evidence="4 5" key="1">
    <citation type="submission" date="2018-01" db="EMBL/GenBank/DDBJ databases">
        <title>The complete genome sequence of Chromatium okenii LaCa, a purple sulfur bacterium with a turbulent life.</title>
        <authorList>
            <person name="Luedin S.M."/>
            <person name="Liechti N."/>
            <person name="Storelli N."/>
            <person name="Danza F."/>
            <person name="Wittwer M."/>
            <person name="Pothier J.F."/>
            <person name="Tonolla M.A."/>
        </authorList>
    </citation>
    <scope>NUCLEOTIDE SEQUENCE [LARGE SCALE GENOMIC DNA]</scope>
    <source>
        <strain evidence="4 5">LaCa</strain>
    </source>
</reference>
<feature type="signal peptide" evidence="2">
    <location>
        <begin position="1"/>
        <end position="19"/>
    </location>
</feature>
<evidence type="ECO:0000313" key="5">
    <source>
        <dbReference type="Proteomes" id="UP000239936"/>
    </source>
</evidence>
<dbReference type="InterPro" id="IPR050098">
    <property type="entry name" value="TFPI/VKTCI-like"/>
</dbReference>